<keyword evidence="2" id="KW-1185">Reference proteome</keyword>
<protein>
    <submittedName>
        <fullName evidence="1">Cytochrome P450</fullName>
    </submittedName>
</protein>
<name>A0ACB6ZJU3_THEGA</name>
<evidence type="ECO:0000313" key="1">
    <source>
        <dbReference type="EMBL" id="KAF9649728.1"/>
    </source>
</evidence>
<reference evidence="1" key="1">
    <citation type="submission" date="2019-10" db="EMBL/GenBank/DDBJ databases">
        <authorList>
            <consortium name="DOE Joint Genome Institute"/>
            <person name="Kuo A."/>
            <person name="Miyauchi S."/>
            <person name="Kiss E."/>
            <person name="Drula E."/>
            <person name="Kohler A."/>
            <person name="Sanchez-Garcia M."/>
            <person name="Andreopoulos B."/>
            <person name="Barry K.W."/>
            <person name="Bonito G."/>
            <person name="Buee M."/>
            <person name="Carver A."/>
            <person name="Chen C."/>
            <person name="Cichocki N."/>
            <person name="Clum A."/>
            <person name="Culley D."/>
            <person name="Crous P.W."/>
            <person name="Fauchery L."/>
            <person name="Girlanda M."/>
            <person name="Hayes R."/>
            <person name="Keri Z."/>
            <person name="Labutti K."/>
            <person name="Lipzen A."/>
            <person name="Lombard V."/>
            <person name="Magnuson J."/>
            <person name="Maillard F."/>
            <person name="Morin E."/>
            <person name="Murat C."/>
            <person name="Nolan M."/>
            <person name="Ohm R."/>
            <person name="Pangilinan J."/>
            <person name="Pereira M."/>
            <person name="Perotto S."/>
            <person name="Peter M."/>
            <person name="Riley R."/>
            <person name="Sitrit Y."/>
            <person name="Stielow B."/>
            <person name="Szollosi G."/>
            <person name="Zifcakova L."/>
            <person name="Stursova M."/>
            <person name="Spatafora J.W."/>
            <person name="Tedersoo L."/>
            <person name="Vaario L.-M."/>
            <person name="Yamada A."/>
            <person name="Yan M."/>
            <person name="Wang P."/>
            <person name="Xu J."/>
            <person name="Bruns T."/>
            <person name="Baldrian P."/>
            <person name="Vilgalys R."/>
            <person name="Henrissat B."/>
            <person name="Grigoriev I.V."/>
            <person name="Hibbett D."/>
            <person name="Nagy L.G."/>
            <person name="Martin F.M."/>
        </authorList>
    </citation>
    <scope>NUCLEOTIDE SEQUENCE</scope>
    <source>
        <strain evidence="1">P2</strain>
    </source>
</reference>
<evidence type="ECO:0000313" key="2">
    <source>
        <dbReference type="Proteomes" id="UP000886501"/>
    </source>
</evidence>
<dbReference type="EMBL" id="MU117994">
    <property type="protein sequence ID" value="KAF9649728.1"/>
    <property type="molecule type" value="Genomic_DNA"/>
</dbReference>
<dbReference type="Proteomes" id="UP000886501">
    <property type="component" value="Unassembled WGS sequence"/>
</dbReference>
<comment type="caution">
    <text evidence="1">The sequence shown here is derived from an EMBL/GenBank/DDBJ whole genome shotgun (WGS) entry which is preliminary data.</text>
</comment>
<accession>A0ACB6ZJU3</accession>
<sequence>MSEHLLRSASSLATLEPSRIGWGAVVAVLLVVFLSKVTKKSPNYPPGPPRDPILGNARQMTGDHIELRFAEWGKRYGDVNYLEVLGQPLVVLNSYTACKDLLEKRGGIYSSRPRLVLLSELMGYGDVLVHQRGGPRFRKHRRIVQDHFSAKSLVNYVSLQRREVYTTLADIGSSPHDFDRHLKRYDSLRTATILILSIAYGYNVRDCEDPLVVIADAATRNTVKAGGPGAMLCDMFPMLKYIPAWFPFAQFKRHALFTRELVFKMFDTPYQWVKSQMADGTATPCIAVDLLESLGAQSGPYDASKTIDEQDVLHIAGVLYAAATDTTGSFLMSFALCMVLHPEVFKKAQKEIDQVIGNDRLVDFDDQNTLPYFNYVLKEVLRWGCPVPLGVPHQLTADDNYRGYFLPRGSTVLFNTWAITRNEELYPEPEKFNPERFVGKMDSEAAHQVDAIFGFGRRVCPGKTFAEANVWLLMVNIVATMNIEKSVDEMGQPITPNPEYIGSFVRHVKPFTCKMSYRSEKARAIVEQTRLFHS</sequence>
<reference evidence="1" key="2">
    <citation type="journal article" date="2020" name="Nat. Commun.">
        <title>Large-scale genome sequencing of mycorrhizal fungi provides insights into the early evolution of symbiotic traits.</title>
        <authorList>
            <person name="Miyauchi S."/>
            <person name="Kiss E."/>
            <person name="Kuo A."/>
            <person name="Drula E."/>
            <person name="Kohler A."/>
            <person name="Sanchez-Garcia M."/>
            <person name="Morin E."/>
            <person name="Andreopoulos B."/>
            <person name="Barry K.W."/>
            <person name="Bonito G."/>
            <person name="Buee M."/>
            <person name="Carver A."/>
            <person name="Chen C."/>
            <person name="Cichocki N."/>
            <person name="Clum A."/>
            <person name="Culley D."/>
            <person name="Crous P.W."/>
            <person name="Fauchery L."/>
            <person name="Girlanda M."/>
            <person name="Hayes R.D."/>
            <person name="Keri Z."/>
            <person name="LaButti K."/>
            <person name="Lipzen A."/>
            <person name="Lombard V."/>
            <person name="Magnuson J."/>
            <person name="Maillard F."/>
            <person name="Murat C."/>
            <person name="Nolan M."/>
            <person name="Ohm R.A."/>
            <person name="Pangilinan J."/>
            <person name="Pereira M.F."/>
            <person name="Perotto S."/>
            <person name="Peter M."/>
            <person name="Pfister S."/>
            <person name="Riley R."/>
            <person name="Sitrit Y."/>
            <person name="Stielow J.B."/>
            <person name="Szollosi G."/>
            <person name="Zifcakova L."/>
            <person name="Stursova M."/>
            <person name="Spatafora J.W."/>
            <person name="Tedersoo L."/>
            <person name="Vaario L.M."/>
            <person name="Yamada A."/>
            <person name="Yan M."/>
            <person name="Wang P."/>
            <person name="Xu J."/>
            <person name="Bruns T."/>
            <person name="Baldrian P."/>
            <person name="Vilgalys R."/>
            <person name="Dunand C."/>
            <person name="Henrissat B."/>
            <person name="Grigoriev I.V."/>
            <person name="Hibbett D."/>
            <person name="Nagy L.G."/>
            <person name="Martin F.M."/>
        </authorList>
    </citation>
    <scope>NUCLEOTIDE SEQUENCE</scope>
    <source>
        <strain evidence="1">P2</strain>
    </source>
</reference>
<gene>
    <name evidence="1" type="ORF">BDM02DRAFT_3094238</name>
</gene>
<organism evidence="1 2">
    <name type="scientific">Thelephora ganbajun</name>
    <name type="common">Ganba fungus</name>
    <dbReference type="NCBI Taxonomy" id="370292"/>
    <lineage>
        <taxon>Eukaryota</taxon>
        <taxon>Fungi</taxon>
        <taxon>Dikarya</taxon>
        <taxon>Basidiomycota</taxon>
        <taxon>Agaricomycotina</taxon>
        <taxon>Agaricomycetes</taxon>
        <taxon>Thelephorales</taxon>
        <taxon>Thelephoraceae</taxon>
        <taxon>Thelephora</taxon>
    </lineage>
</organism>
<proteinExistence type="predicted"/>